<reference evidence="2 3" key="1">
    <citation type="journal article" date="2014" name="Int. J. Syst. Evol. Microbiol.">
        <title>Nocardioides zeae sp. nov., isolated from the stem of Zea mays.</title>
        <authorList>
            <person name="Glaeser S.P."/>
            <person name="McInroy J.A."/>
            <person name="Busse H.J."/>
            <person name="Kampfer P."/>
        </authorList>
    </citation>
    <scope>NUCLEOTIDE SEQUENCE [LARGE SCALE GENOMIC DNA]</scope>
    <source>
        <strain evidence="2 3">JCM 30728</strain>
    </source>
</reference>
<dbReference type="InterPro" id="IPR036594">
    <property type="entry name" value="Meth_synthase_dom"/>
</dbReference>
<dbReference type="AlphaFoldDB" id="A0A6P0HL06"/>
<dbReference type="RefSeq" id="WP_163772477.1">
    <property type="nucleotide sequence ID" value="NZ_JAAGXA010000007.1"/>
</dbReference>
<dbReference type="Pfam" id="PF02310">
    <property type="entry name" value="B12-binding"/>
    <property type="match status" value="1"/>
</dbReference>
<dbReference type="Gene3D" id="3.40.50.280">
    <property type="entry name" value="Cobalamin-binding domain"/>
    <property type="match status" value="1"/>
</dbReference>
<dbReference type="PROSITE" id="PS51332">
    <property type="entry name" value="B12_BINDING"/>
    <property type="match status" value="1"/>
</dbReference>
<keyword evidence="3" id="KW-1185">Reference proteome</keyword>
<dbReference type="InterPro" id="IPR036724">
    <property type="entry name" value="Cobalamin-bd_sf"/>
</dbReference>
<evidence type="ECO:0000313" key="2">
    <source>
        <dbReference type="EMBL" id="NEN78934.1"/>
    </source>
</evidence>
<comment type="caution">
    <text evidence="2">The sequence shown here is derived from an EMBL/GenBank/DDBJ whole genome shotgun (WGS) entry which is preliminary data.</text>
</comment>
<organism evidence="2 3">
    <name type="scientific">Nocardioides zeae</name>
    <dbReference type="NCBI Taxonomy" id="1457234"/>
    <lineage>
        <taxon>Bacteria</taxon>
        <taxon>Bacillati</taxon>
        <taxon>Actinomycetota</taxon>
        <taxon>Actinomycetes</taxon>
        <taxon>Propionibacteriales</taxon>
        <taxon>Nocardioidaceae</taxon>
        <taxon>Nocardioides</taxon>
    </lineage>
</organism>
<evidence type="ECO:0000259" key="1">
    <source>
        <dbReference type="PROSITE" id="PS51332"/>
    </source>
</evidence>
<feature type="domain" description="B12-binding" evidence="1">
    <location>
        <begin position="98"/>
        <end position="223"/>
    </location>
</feature>
<dbReference type="GO" id="GO:0031419">
    <property type="term" value="F:cobalamin binding"/>
    <property type="evidence" value="ECO:0007669"/>
    <property type="project" value="InterPro"/>
</dbReference>
<dbReference type="InterPro" id="IPR006158">
    <property type="entry name" value="Cobalamin-bd"/>
</dbReference>
<dbReference type="InterPro" id="IPR003759">
    <property type="entry name" value="Cbl-bd_cap"/>
</dbReference>
<proteinExistence type="predicted"/>
<dbReference type="Gene3D" id="1.10.1240.10">
    <property type="entry name" value="Methionine synthase domain"/>
    <property type="match status" value="1"/>
</dbReference>
<sequence length="332" mass="35155">MVATAVQDRYWDRVVHNDGAGARAIVDTVLTDGTPLDGILTGLVGDAQRRVGSLWAADEWTVAREHAATAVNEQVVQHLRRRIRSWRDDAAVRAARGTPPLLVVCAEREWHALPALMLTARLESEGYAVAYLGADVSTLALQRAIADHEPRVTLVSASLSSSLVFVRRHVETATASGVPVVVGGAAFDPAGLRARRIGATAQALDPADVGSLLATLPRRVPAVPPLRTDAAREAFALLAAVGPHTDAVTQRVARRGGPGTTAVLDQVPHVLGALAAALLTDDASIVSETRTWLDAVGDARRCERSTLAEVWAAVTEQVADYPLGRRMLADAA</sequence>
<protein>
    <submittedName>
        <fullName evidence="2">Cobalamin B12-binding domain-containing protein</fullName>
    </submittedName>
</protein>
<gene>
    <name evidence="2" type="ORF">G3T38_11670</name>
</gene>
<dbReference type="SUPFAM" id="SSF52242">
    <property type="entry name" value="Cobalamin (vitamin B12)-binding domain"/>
    <property type="match status" value="1"/>
</dbReference>
<accession>A0A6P0HL06</accession>
<evidence type="ECO:0000313" key="3">
    <source>
        <dbReference type="Proteomes" id="UP000468687"/>
    </source>
</evidence>
<dbReference type="EMBL" id="JAAGXA010000007">
    <property type="protein sequence ID" value="NEN78934.1"/>
    <property type="molecule type" value="Genomic_DNA"/>
</dbReference>
<dbReference type="Pfam" id="PF02607">
    <property type="entry name" value="B12-binding_2"/>
    <property type="match status" value="1"/>
</dbReference>
<name>A0A6P0HL06_9ACTN</name>
<dbReference type="GO" id="GO:0046872">
    <property type="term" value="F:metal ion binding"/>
    <property type="evidence" value="ECO:0007669"/>
    <property type="project" value="InterPro"/>
</dbReference>
<dbReference type="Proteomes" id="UP000468687">
    <property type="component" value="Unassembled WGS sequence"/>
</dbReference>